<dbReference type="OrthoDB" id="424974at2759"/>
<dbReference type="SMART" id="SM00906">
    <property type="entry name" value="Fungal_trans"/>
    <property type="match status" value="1"/>
</dbReference>
<proteinExistence type="predicted"/>
<dbReference type="InterPro" id="IPR050815">
    <property type="entry name" value="TF_fung"/>
</dbReference>
<feature type="region of interest" description="Disordered" evidence="6">
    <location>
        <begin position="30"/>
        <end position="62"/>
    </location>
</feature>
<keyword evidence="5" id="KW-0539">Nucleus</keyword>
<evidence type="ECO:0000256" key="3">
    <source>
        <dbReference type="ARBA" id="ARBA00023015"/>
    </source>
</evidence>
<name>A0A2B7XLT5_POLH7</name>
<gene>
    <name evidence="8" type="ORF">AJ80_07619</name>
</gene>
<evidence type="ECO:0000313" key="8">
    <source>
        <dbReference type="EMBL" id="PGH09909.1"/>
    </source>
</evidence>
<dbReference type="AlphaFoldDB" id="A0A2B7XLT5"/>
<dbReference type="CDD" id="cd12148">
    <property type="entry name" value="fungal_TF_MHR"/>
    <property type="match status" value="1"/>
</dbReference>
<dbReference type="GO" id="GO:0000981">
    <property type="term" value="F:DNA-binding transcription factor activity, RNA polymerase II-specific"/>
    <property type="evidence" value="ECO:0007669"/>
    <property type="project" value="InterPro"/>
</dbReference>
<accession>A0A2B7XLT5</accession>
<evidence type="ECO:0000256" key="4">
    <source>
        <dbReference type="ARBA" id="ARBA00023163"/>
    </source>
</evidence>
<keyword evidence="4" id="KW-0804">Transcription</keyword>
<evidence type="ECO:0000259" key="7">
    <source>
        <dbReference type="SMART" id="SM00906"/>
    </source>
</evidence>
<protein>
    <recommendedName>
        <fullName evidence="7">Xylanolytic transcriptional activator regulatory domain-containing protein</fullName>
    </recommendedName>
</protein>
<dbReference type="PANTHER" id="PTHR47338">
    <property type="entry name" value="ZN(II)2CYS6 TRANSCRIPTION FACTOR (EUROFUNG)-RELATED"/>
    <property type="match status" value="1"/>
</dbReference>
<comment type="caution">
    <text evidence="8">The sequence shown here is derived from an EMBL/GenBank/DDBJ whole genome shotgun (WGS) entry which is preliminary data.</text>
</comment>
<evidence type="ECO:0000313" key="9">
    <source>
        <dbReference type="Proteomes" id="UP000224634"/>
    </source>
</evidence>
<keyword evidence="9" id="KW-1185">Reference proteome</keyword>
<organism evidence="8 9">
    <name type="scientific">Polytolypa hystricis (strain UAMH7299)</name>
    <dbReference type="NCBI Taxonomy" id="1447883"/>
    <lineage>
        <taxon>Eukaryota</taxon>
        <taxon>Fungi</taxon>
        <taxon>Dikarya</taxon>
        <taxon>Ascomycota</taxon>
        <taxon>Pezizomycotina</taxon>
        <taxon>Eurotiomycetes</taxon>
        <taxon>Eurotiomycetidae</taxon>
        <taxon>Onygenales</taxon>
        <taxon>Onygenales incertae sedis</taxon>
        <taxon>Polytolypa</taxon>
    </lineage>
</organism>
<comment type="subcellular location">
    <subcellularLocation>
        <location evidence="1">Nucleus</location>
    </subcellularLocation>
</comment>
<sequence length="570" mass="63875">MDDRLGRIESALQGILPLLNSLTAPSQLLSLQPQPQSTNLGSSLGDDMMTHGRHGRSPTPAGPLQTLFPPAHTLLFAADVYFRFCHNQPYSLFHEASLRQRLASGQIPAHLAWAVLAAARRFSTLPDLSESISNDPMSLVRLSWGCLKLPWDGAKSDEEAVQVIQTIVLLVNIEHPAGHCASAFMKLGFALRVALHSRLHMEPEAELSTIFKEERKRTFWSVYLQDKLISLSRERSPVLRDELCRIRLACSEAAFREGREEDCPTLDCFIGERLDESAVEKCCPLALIAVMSSALNRASQYALHENRYSELGVPWSPSSPYTSSSASLLQLEVHFGLSEPAAEMMKRNCFTNQAADQHITGSFIYAKALFHLAHCLLHHPFLLHQRLQRLKQRAPMSFAKTAWEVCRTHAKALTGLKDMRSHNVLILPSLYGYCMMIAGTIHALSLGDDKPSIKDEASLHFKYAIEFLHDLSRYWGHAALMATRLERFRQTVEGHRFLTDGRTPLIGQPNVDFMWQSVDYILLSTPTRPGSPRIEEDTGGFDFDFSPSQLFDFDGLTSLTSLNQPSELHS</sequence>
<dbReference type="GO" id="GO:0005634">
    <property type="term" value="C:nucleus"/>
    <property type="evidence" value="ECO:0007669"/>
    <property type="project" value="UniProtKB-SubCell"/>
</dbReference>
<feature type="domain" description="Xylanolytic transcriptional activator regulatory" evidence="7">
    <location>
        <begin position="183"/>
        <end position="255"/>
    </location>
</feature>
<reference evidence="8 9" key="1">
    <citation type="submission" date="2017-10" db="EMBL/GenBank/DDBJ databases">
        <title>Comparative genomics in systemic dimorphic fungi from Ajellomycetaceae.</title>
        <authorList>
            <person name="Munoz J.F."/>
            <person name="Mcewen J.G."/>
            <person name="Clay O.K."/>
            <person name="Cuomo C.A."/>
        </authorList>
    </citation>
    <scope>NUCLEOTIDE SEQUENCE [LARGE SCALE GENOMIC DNA]</scope>
    <source>
        <strain evidence="8 9">UAMH7299</strain>
    </source>
</reference>
<dbReference type="GO" id="GO:0003677">
    <property type="term" value="F:DNA binding"/>
    <property type="evidence" value="ECO:0007669"/>
    <property type="project" value="InterPro"/>
</dbReference>
<keyword evidence="2" id="KW-0479">Metal-binding</keyword>
<dbReference type="PANTHER" id="PTHR47338:SF4">
    <property type="entry name" value="ZN(II)2CYS6 TRANSCRIPTION FACTOR (EUROFUNG)"/>
    <property type="match status" value="1"/>
</dbReference>
<evidence type="ECO:0000256" key="2">
    <source>
        <dbReference type="ARBA" id="ARBA00022723"/>
    </source>
</evidence>
<dbReference type="Pfam" id="PF04082">
    <property type="entry name" value="Fungal_trans"/>
    <property type="match status" value="1"/>
</dbReference>
<dbReference type="EMBL" id="PDNA01000150">
    <property type="protein sequence ID" value="PGH09909.1"/>
    <property type="molecule type" value="Genomic_DNA"/>
</dbReference>
<dbReference type="GO" id="GO:0006351">
    <property type="term" value="P:DNA-templated transcription"/>
    <property type="evidence" value="ECO:0007669"/>
    <property type="project" value="InterPro"/>
</dbReference>
<dbReference type="InterPro" id="IPR007219">
    <property type="entry name" value="XnlR_reg_dom"/>
</dbReference>
<dbReference type="STRING" id="1447883.A0A2B7XLT5"/>
<evidence type="ECO:0000256" key="5">
    <source>
        <dbReference type="ARBA" id="ARBA00023242"/>
    </source>
</evidence>
<keyword evidence="3" id="KW-0805">Transcription regulation</keyword>
<evidence type="ECO:0000256" key="6">
    <source>
        <dbReference type="SAM" id="MobiDB-lite"/>
    </source>
</evidence>
<dbReference type="Proteomes" id="UP000224634">
    <property type="component" value="Unassembled WGS sequence"/>
</dbReference>
<dbReference type="GO" id="GO:0008270">
    <property type="term" value="F:zinc ion binding"/>
    <property type="evidence" value="ECO:0007669"/>
    <property type="project" value="InterPro"/>
</dbReference>
<evidence type="ECO:0000256" key="1">
    <source>
        <dbReference type="ARBA" id="ARBA00004123"/>
    </source>
</evidence>